<dbReference type="InterPro" id="IPR036700">
    <property type="entry name" value="BOBF_sf"/>
</dbReference>
<accession>A0ABX3KWC2</accession>
<evidence type="ECO:0000313" key="4">
    <source>
        <dbReference type="Proteomes" id="UP000188820"/>
    </source>
</evidence>
<gene>
    <name evidence="3" type="ORF">BKG89_07915</name>
</gene>
<dbReference type="RefSeq" id="WP_077463827.1">
    <property type="nucleotide sequence ID" value="NZ_MLAA01000035.1"/>
</dbReference>
<dbReference type="InterPro" id="IPR016052">
    <property type="entry name" value="YgiW/YdeI"/>
</dbReference>
<dbReference type="Pfam" id="PF04076">
    <property type="entry name" value="BOF"/>
    <property type="match status" value="1"/>
</dbReference>
<dbReference type="NCBIfam" id="NF033674">
    <property type="entry name" value="stress_OB_fold"/>
    <property type="match status" value="1"/>
</dbReference>
<evidence type="ECO:0000256" key="1">
    <source>
        <dbReference type="ARBA" id="ARBA00022729"/>
    </source>
</evidence>
<feature type="signal peptide" evidence="2">
    <location>
        <begin position="1"/>
        <end position="20"/>
    </location>
</feature>
<organism evidence="3 4">
    <name type="scientific">Rodentibacter caecimuris</name>
    <dbReference type="NCBI Taxonomy" id="1796644"/>
    <lineage>
        <taxon>Bacteria</taxon>
        <taxon>Pseudomonadati</taxon>
        <taxon>Pseudomonadota</taxon>
        <taxon>Gammaproteobacteria</taxon>
        <taxon>Pasteurellales</taxon>
        <taxon>Pasteurellaceae</taxon>
        <taxon>Rodentibacter</taxon>
    </lineage>
</organism>
<dbReference type="Gene3D" id="2.40.50.200">
    <property type="entry name" value="Bacterial OB-fold"/>
    <property type="match status" value="1"/>
</dbReference>
<dbReference type="PANTHER" id="PTHR36571">
    <property type="entry name" value="PROTEIN YGIW"/>
    <property type="match status" value="1"/>
</dbReference>
<protein>
    <submittedName>
        <fullName evidence="3">TIGR00156 family protein</fullName>
    </submittedName>
</protein>
<dbReference type="SUPFAM" id="SSF101756">
    <property type="entry name" value="Hypothetical protein YgiW"/>
    <property type="match status" value="1"/>
</dbReference>
<feature type="chain" id="PRO_5047505564" evidence="2">
    <location>
        <begin position="21"/>
        <end position="121"/>
    </location>
</feature>
<dbReference type="PANTHER" id="PTHR36571:SF1">
    <property type="entry name" value="PROTEIN YGIW"/>
    <property type="match status" value="1"/>
</dbReference>
<dbReference type="EMBL" id="MLAA01000035">
    <property type="protein sequence ID" value="OOF68272.1"/>
    <property type="molecule type" value="Genomic_DNA"/>
</dbReference>
<dbReference type="InterPro" id="IPR005220">
    <property type="entry name" value="CarO-like"/>
</dbReference>
<evidence type="ECO:0000256" key="2">
    <source>
        <dbReference type="SAM" id="SignalP"/>
    </source>
</evidence>
<keyword evidence="1 2" id="KW-0732">Signal</keyword>
<dbReference type="NCBIfam" id="TIGR00156">
    <property type="entry name" value="YgiW/YdeI family stress tolerance OB fold protein"/>
    <property type="match status" value="1"/>
</dbReference>
<name>A0ABX3KWC2_9PAST</name>
<sequence>MAKKLTLALLLGLSTTVAFAGFQGNSNHSRKGGFTQRITIKQALSEKDDTMVTLVGNISRQVDKDKYIFTDGTDEIKIEVDRKVWGGLNVGPQDKIRILGKLDNEVLEKADIDVIRIEKAN</sequence>
<comment type="caution">
    <text evidence="3">The sequence shown here is derived from an EMBL/GenBank/DDBJ whole genome shotgun (WGS) entry which is preliminary data.</text>
</comment>
<evidence type="ECO:0000313" key="3">
    <source>
        <dbReference type="EMBL" id="OOF68272.1"/>
    </source>
</evidence>
<reference evidence="3 4" key="1">
    <citation type="submission" date="2016-10" db="EMBL/GenBank/DDBJ databases">
        <title>Rodentibacter gen. nov. and new species.</title>
        <authorList>
            <person name="Christensen H."/>
        </authorList>
    </citation>
    <scope>NUCLEOTIDE SEQUENCE [LARGE SCALE GENOMIC DNA]</scope>
    <source>
        <strain evidence="3 4">1998236014</strain>
    </source>
</reference>
<proteinExistence type="predicted"/>
<keyword evidence="4" id="KW-1185">Reference proteome</keyword>
<dbReference type="Proteomes" id="UP000188820">
    <property type="component" value="Unassembled WGS sequence"/>
</dbReference>